<evidence type="ECO:0008006" key="3">
    <source>
        <dbReference type="Google" id="ProtNLM"/>
    </source>
</evidence>
<name>A0ABQ5WIJ4_GLUJA</name>
<accession>A0ABQ5WIJ4</accession>
<organism evidence="1 2">
    <name type="scientific">Gluconobacter japonicus</name>
    <dbReference type="NCBI Taxonomy" id="376620"/>
    <lineage>
        <taxon>Bacteria</taxon>
        <taxon>Pseudomonadati</taxon>
        <taxon>Pseudomonadota</taxon>
        <taxon>Alphaproteobacteria</taxon>
        <taxon>Acetobacterales</taxon>
        <taxon>Acetobacteraceae</taxon>
        <taxon>Gluconobacter</taxon>
    </lineage>
</organism>
<evidence type="ECO:0000313" key="1">
    <source>
        <dbReference type="EMBL" id="GLQ60017.1"/>
    </source>
</evidence>
<evidence type="ECO:0000313" key="2">
    <source>
        <dbReference type="Proteomes" id="UP001156613"/>
    </source>
</evidence>
<protein>
    <recommendedName>
        <fullName evidence="3">Histidine kinase</fullName>
    </recommendedName>
</protein>
<dbReference type="Proteomes" id="UP001156613">
    <property type="component" value="Unassembled WGS sequence"/>
</dbReference>
<comment type="caution">
    <text evidence="1">The sequence shown here is derived from an EMBL/GenBank/DDBJ whole genome shotgun (WGS) entry which is preliminary data.</text>
</comment>
<dbReference type="EMBL" id="BSNT01000063">
    <property type="protein sequence ID" value="GLQ60017.1"/>
    <property type="molecule type" value="Genomic_DNA"/>
</dbReference>
<reference evidence="2" key="1">
    <citation type="journal article" date="2019" name="Int. J. Syst. Evol. Microbiol.">
        <title>The Global Catalogue of Microorganisms (GCM) 10K type strain sequencing project: providing services to taxonomists for standard genome sequencing and annotation.</title>
        <authorList>
            <consortium name="The Broad Institute Genomics Platform"/>
            <consortium name="The Broad Institute Genome Sequencing Center for Infectious Disease"/>
            <person name="Wu L."/>
            <person name="Ma J."/>
        </authorList>
    </citation>
    <scope>NUCLEOTIDE SEQUENCE [LARGE SCALE GENOMIC DNA]</scope>
    <source>
        <strain evidence="2">NBRC 3271</strain>
    </source>
</reference>
<sequence length="129" mass="13810">MLDTVSARVMALIVATTLPLATIAGLLAWHNYQENVGNALSRTEKDAQTALSELSSDMDQTHTALDMLAEGNISPDNALREFALVQTISQHHYCSLVLTDADGRPVVVLPPPSSQDPAICTSSELLPIL</sequence>
<keyword evidence="2" id="KW-1185">Reference proteome</keyword>
<dbReference type="RefSeq" id="WP_253783192.1">
    <property type="nucleotide sequence ID" value="NZ_BEWO01000019.1"/>
</dbReference>
<gene>
    <name evidence="1" type="ORF">GCM10010937_18200</name>
</gene>
<proteinExistence type="predicted"/>